<keyword evidence="3" id="KW-0732">Signal</keyword>
<dbReference type="Proteomes" id="UP001497623">
    <property type="component" value="Unassembled WGS sequence"/>
</dbReference>
<reference evidence="12 13" key="1">
    <citation type="submission" date="2024-05" db="EMBL/GenBank/DDBJ databases">
        <authorList>
            <person name="Wallberg A."/>
        </authorList>
    </citation>
    <scope>NUCLEOTIDE SEQUENCE [LARGE SCALE GENOMIC DNA]</scope>
</reference>
<keyword evidence="13" id="KW-1185">Reference proteome</keyword>
<name>A0AAV2SCY9_MEGNR</name>
<dbReference type="PROSITE" id="PS51910">
    <property type="entry name" value="GH18_2"/>
    <property type="match status" value="1"/>
</dbReference>
<feature type="non-terminal residue" evidence="12">
    <location>
        <position position="628"/>
    </location>
</feature>
<dbReference type="InterPro" id="IPR002557">
    <property type="entry name" value="Chitin-bd_dom"/>
</dbReference>
<evidence type="ECO:0000256" key="1">
    <source>
        <dbReference type="ARBA" id="ARBA00009121"/>
    </source>
</evidence>
<dbReference type="GO" id="GO:0005975">
    <property type="term" value="P:carbohydrate metabolic process"/>
    <property type="evidence" value="ECO:0007669"/>
    <property type="project" value="InterPro"/>
</dbReference>
<evidence type="ECO:0000313" key="12">
    <source>
        <dbReference type="EMBL" id="CAL4179468.1"/>
    </source>
</evidence>
<keyword evidence="4 8" id="KW-0378">Hydrolase</keyword>
<dbReference type="GO" id="GO:0008061">
    <property type="term" value="F:chitin binding"/>
    <property type="evidence" value="ECO:0007669"/>
    <property type="project" value="UniProtKB-KW"/>
</dbReference>
<keyword evidence="5" id="KW-1015">Disulfide bond</keyword>
<dbReference type="PROSITE" id="PS50940">
    <property type="entry name" value="CHIT_BIND_II"/>
    <property type="match status" value="2"/>
</dbReference>
<protein>
    <recommendedName>
        <fullName evidence="14">Chitinase</fullName>
    </recommendedName>
</protein>
<dbReference type="Gene3D" id="2.170.140.10">
    <property type="entry name" value="Chitin binding domain"/>
    <property type="match status" value="1"/>
</dbReference>
<dbReference type="EMBL" id="CAXKWB010057462">
    <property type="protein sequence ID" value="CAL4179468.1"/>
    <property type="molecule type" value="Genomic_DNA"/>
</dbReference>
<feature type="domain" description="GH18" evidence="11">
    <location>
        <begin position="31"/>
        <end position="417"/>
    </location>
</feature>
<keyword evidence="2" id="KW-0147">Chitin-binding</keyword>
<sequence>MYSFCITKAVHLSTVYIDILIIIKKTHFSERLILCHFSLNNFYNIEVSVGLFEFIQCAAGFRAVLLASTISNSLLGKRLNNILTAYTSRCIICGLHYNLTAKTKCIRYTFVNLSPGSDPFVSQEWNGTRYHFVEMAADPEKRQTFVDSVCELLERYGFDGLDFDWEYPGARGGNSEDHDNFIKLLDMLRARFDQYQPPKILTGALAAGRQNIDQSYDPEGLQRNMDLFHIMAYDYHGAFENFTHHNAPLCQYPLDEGNMTWFNVEYTIKYYLSLGFAPEKMAMGIPTYGRCWTLDDPEQNGMLAPANKPSPGGNYTMTPGSIGFNEICSRMTTNKTEGDCTIVHDPDLHEPYFYCKSDNIWCGYDDGDSIYLKAKMARNLGLGGVMVWTIDTDDFLGECYDETFHLIKHAKDPWKEPIDSDYEACAPYSPTTTSSSTTPSETTPSETTPSATTPSETTPSETTPSATTPFKTTHSSTTTASTTTPTSTSAPTGPTTTTTSGPCPPDFGAKPNCALEPEGSVFAHPDCIKYWECEFGGATIKMCGPGTVFDDVISECNFEYNVVTTCCRLWDCALDNTYYPAADCDKYYRCYNGAPHLEQCADCLFWDQGIFQCDTYGDSSHCIVPDYC</sequence>
<dbReference type="InterPro" id="IPR050314">
    <property type="entry name" value="Glycosyl_Hydrlase_18"/>
</dbReference>
<evidence type="ECO:0000256" key="3">
    <source>
        <dbReference type="ARBA" id="ARBA00022729"/>
    </source>
</evidence>
<dbReference type="GO" id="GO:0005576">
    <property type="term" value="C:extracellular region"/>
    <property type="evidence" value="ECO:0007669"/>
    <property type="project" value="InterPro"/>
</dbReference>
<feature type="domain" description="Chitin-binding type-2" evidence="10">
    <location>
        <begin position="510"/>
        <end position="566"/>
    </location>
</feature>
<keyword evidence="7 8" id="KW-0326">Glycosidase</keyword>
<dbReference type="SUPFAM" id="SSF57625">
    <property type="entry name" value="Invertebrate chitin-binding proteins"/>
    <property type="match status" value="2"/>
</dbReference>
<dbReference type="Gene3D" id="3.20.20.80">
    <property type="entry name" value="Glycosidases"/>
    <property type="match status" value="1"/>
</dbReference>
<dbReference type="InterPro" id="IPR011583">
    <property type="entry name" value="Chitinase_II/V-like_cat"/>
</dbReference>
<evidence type="ECO:0000256" key="7">
    <source>
        <dbReference type="ARBA" id="ARBA00023295"/>
    </source>
</evidence>
<evidence type="ECO:0000256" key="2">
    <source>
        <dbReference type="ARBA" id="ARBA00022669"/>
    </source>
</evidence>
<gene>
    <name evidence="12" type="ORF">MNOR_LOCUS35182</name>
</gene>
<dbReference type="SMART" id="SM00636">
    <property type="entry name" value="Glyco_18"/>
    <property type="match status" value="1"/>
</dbReference>
<dbReference type="Pfam" id="PF00704">
    <property type="entry name" value="Glyco_hydro_18"/>
    <property type="match status" value="1"/>
</dbReference>
<dbReference type="AlphaFoldDB" id="A0AAV2SCY9"/>
<organism evidence="12 13">
    <name type="scientific">Meganyctiphanes norvegica</name>
    <name type="common">Northern krill</name>
    <name type="synonym">Thysanopoda norvegica</name>
    <dbReference type="NCBI Taxonomy" id="48144"/>
    <lineage>
        <taxon>Eukaryota</taxon>
        <taxon>Metazoa</taxon>
        <taxon>Ecdysozoa</taxon>
        <taxon>Arthropoda</taxon>
        <taxon>Crustacea</taxon>
        <taxon>Multicrustacea</taxon>
        <taxon>Malacostraca</taxon>
        <taxon>Eumalacostraca</taxon>
        <taxon>Eucarida</taxon>
        <taxon>Euphausiacea</taxon>
        <taxon>Euphausiidae</taxon>
        <taxon>Meganyctiphanes</taxon>
    </lineage>
</organism>
<dbReference type="PROSITE" id="PS01095">
    <property type="entry name" value="GH18_1"/>
    <property type="match status" value="1"/>
</dbReference>
<keyword evidence="6" id="KW-0325">Glycoprotein</keyword>
<dbReference type="InterPro" id="IPR001223">
    <property type="entry name" value="Glyco_hydro18_cat"/>
</dbReference>
<accession>A0AAV2SCY9</accession>
<comment type="caution">
    <text evidence="12">The sequence shown here is derived from an EMBL/GenBank/DDBJ whole genome shotgun (WGS) entry which is preliminary data.</text>
</comment>
<comment type="similarity">
    <text evidence="1">Belongs to the glycosyl hydrolase 18 family. Chitinase class II subfamily.</text>
</comment>
<evidence type="ECO:0000259" key="10">
    <source>
        <dbReference type="PROSITE" id="PS50940"/>
    </source>
</evidence>
<dbReference type="Pfam" id="PF01607">
    <property type="entry name" value="CBM_14"/>
    <property type="match status" value="2"/>
</dbReference>
<dbReference type="InterPro" id="IPR029070">
    <property type="entry name" value="Chitinase_insertion_sf"/>
</dbReference>
<dbReference type="InterPro" id="IPR017853">
    <property type="entry name" value="GH"/>
</dbReference>
<feature type="region of interest" description="Disordered" evidence="9">
    <location>
        <begin position="421"/>
        <end position="503"/>
    </location>
</feature>
<feature type="compositionally biased region" description="Low complexity" evidence="9">
    <location>
        <begin position="429"/>
        <end position="501"/>
    </location>
</feature>
<dbReference type="GO" id="GO:0004568">
    <property type="term" value="F:chitinase activity"/>
    <property type="evidence" value="ECO:0007669"/>
    <property type="project" value="TreeGrafter"/>
</dbReference>
<evidence type="ECO:0000256" key="4">
    <source>
        <dbReference type="ARBA" id="ARBA00022801"/>
    </source>
</evidence>
<dbReference type="SUPFAM" id="SSF51445">
    <property type="entry name" value="(Trans)glycosidases"/>
    <property type="match status" value="1"/>
</dbReference>
<proteinExistence type="inferred from homology"/>
<evidence type="ECO:0000313" key="13">
    <source>
        <dbReference type="Proteomes" id="UP001497623"/>
    </source>
</evidence>
<dbReference type="PANTHER" id="PTHR11177">
    <property type="entry name" value="CHITINASE"/>
    <property type="match status" value="1"/>
</dbReference>
<evidence type="ECO:0000256" key="8">
    <source>
        <dbReference type="RuleBase" id="RU000489"/>
    </source>
</evidence>
<evidence type="ECO:0000259" key="11">
    <source>
        <dbReference type="PROSITE" id="PS51910"/>
    </source>
</evidence>
<dbReference type="SMART" id="SM00494">
    <property type="entry name" value="ChtBD2"/>
    <property type="match status" value="2"/>
</dbReference>
<dbReference type="GO" id="GO:0006032">
    <property type="term" value="P:chitin catabolic process"/>
    <property type="evidence" value="ECO:0007669"/>
    <property type="project" value="TreeGrafter"/>
</dbReference>
<dbReference type="FunFam" id="3.10.50.10:FF:000003">
    <property type="entry name" value="Class V chitinase CHIT5b"/>
    <property type="match status" value="1"/>
</dbReference>
<dbReference type="Gene3D" id="3.10.50.10">
    <property type="match status" value="1"/>
</dbReference>
<dbReference type="PANTHER" id="PTHR11177:SF360">
    <property type="entry name" value="CHITINASE 4-RELATED"/>
    <property type="match status" value="1"/>
</dbReference>
<dbReference type="InterPro" id="IPR036508">
    <property type="entry name" value="Chitin-bd_dom_sf"/>
</dbReference>
<dbReference type="SUPFAM" id="SSF54556">
    <property type="entry name" value="Chitinase insertion domain"/>
    <property type="match status" value="1"/>
</dbReference>
<dbReference type="InterPro" id="IPR001579">
    <property type="entry name" value="Glyco_hydro_18_chit_AS"/>
</dbReference>
<evidence type="ECO:0000256" key="9">
    <source>
        <dbReference type="SAM" id="MobiDB-lite"/>
    </source>
</evidence>
<feature type="domain" description="Chitin-binding type-2" evidence="10">
    <location>
        <begin position="569"/>
        <end position="624"/>
    </location>
</feature>
<evidence type="ECO:0008006" key="14">
    <source>
        <dbReference type="Google" id="ProtNLM"/>
    </source>
</evidence>
<evidence type="ECO:0000256" key="5">
    <source>
        <dbReference type="ARBA" id="ARBA00023157"/>
    </source>
</evidence>
<evidence type="ECO:0000256" key="6">
    <source>
        <dbReference type="ARBA" id="ARBA00023180"/>
    </source>
</evidence>